<reference evidence="6 7" key="1">
    <citation type="submission" date="2014-08" db="EMBL/GenBank/DDBJ databases">
        <title>Comparative genomics reveals surprising divergence of two closely related strains of uncultivated UCYN-A cyanobacteria.</title>
        <authorList>
            <person name="Bombar D."/>
            <person name="Heller P."/>
            <person name="Sanchez-Baracaldo P."/>
            <person name="Carter B.J."/>
            <person name="Zert J.P."/>
        </authorList>
    </citation>
    <scope>NUCLEOTIDE SEQUENCE [LARGE SCALE GENOMIC DNA]</scope>
</reference>
<evidence type="ECO:0000256" key="1">
    <source>
        <dbReference type="ARBA" id="ARBA00008725"/>
    </source>
</evidence>
<feature type="domain" description="PBP" evidence="5">
    <location>
        <begin position="56"/>
        <end position="337"/>
    </location>
</feature>
<evidence type="ECO:0000313" key="6">
    <source>
        <dbReference type="EMBL" id="KFF42033.1"/>
    </source>
</evidence>
<dbReference type="PANTHER" id="PTHR42996">
    <property type="entry name" value="PHOSPHATE-BINDING PROTEIN PSTS"/>
    <property type="match status" value="1"/>
</dbReference>
<comment type="caution">
    <text evidence="6">The sequence shown here is derived from an EMBL/GenBank/DDBJ whole genome shotgun (WGS) entry which is preliminary data.</text>
</comment>
<evidence type="ECO:0000256" key="3">
    <source>
        <dbReference type="ARBA" id="ARBA00022592"/>
    </source>
</evidence>
<dbReference type="GO" id="GO:0042301">
    <property type="term" value="F:phosphate ion binding"/>
    <property type="evidence" value="ECO:0007669"/>
    <property type="project" value="InterPro"/>
</dbReference>
<dbReference type="PATRIC" id="fig|1527444.3.peg.91"/>
<protein>
    <recommendedName>
        <fullName evidence="4">Phosphate-binding protein</fullName>
    </recommendedName>
</protein>
<organism evidence="6 7">
    <name type="scientific">Candidatus Atelocyanobacterium thalassa isolate SIO64986</name>
    <dbReference type="NCBI Taxonomy" id="1527444"/>
    <lineage>
        <taxon>Bacteria</taxon>
        <taxon>Bacillati</taxon>
        <taxon>Cyanobacteriota</taxon>
        <taxon>Cyanophyceae</taxon>
        <taxon>Oscillatoriophycideae</taxon>
        <taxon>Chroococcales</taxon>
        <taxon>Aphanothecaceae</taxon>
        <taxon>Candidatus Atelocyanobacterium</taxon>
        <taxon>Candidatus Atelocyanobacterium thalassae</taxon>
    </lineage>
</organism>
<dbReference type="STRING" id="1527444.ucyna2_00091"/>
<keyword evidence="3 4" id="KW-0592">Phosphate transport</keyword>
<dbReference type="NCBIfam" id="TIGR00975">
    <property type="entry name" value="3a0107s03"/>
    <property type="match status" value="1"/>
</dbReference>
<evidence type="ECO:0000259" key="5">
    <source>
        <dbReference type="Pfam" id="PF12849"/>
    </source>
</evidence>
<dbReference type="Proteomes" id="UP000028922">
    <property type="component" value="Unassembled WGS sequence"/>
</dbReference>
<dbReference type="CDD" id="cd13565">
    <property type="entry name" value="PBP2_PstS"/>
    <property type="match status" value="1"/>
</dbReference>
<dbReference type="EMBL" id="JPSP01000001">
    <property type="protein sequence ID" value="KFF42033.1"/>
    <property type="molecule type" value="Genomic_DNA"/>
</dbReference>
<accession>A0A086CIL9</accession>
<dbReference type="Gene3D" id="3.40.190.10">
    <property type="entry name" value="Periplasmic binding protein-like II"/>
    <property type="match status" value="2"/>
</dbReference>
<dbReference type="PIRSF" id="PIRSF002756">
    <property type="entry name" value="PstS"/>
    <property type="match status" value="1"/>
</dbReference>
<dbReference type="AlphaFoldDB" id="A0A086CIL9"/>
<evidence type="ECO:0000256" key="4">
    <source>
        <dbReference type="PIRNR" id="PIRNR002756"/>
    </source>
</evidence>
<evidence type="ECO:0000313" key="7">
    <source>
        <dbReference type="Proteomes" id="UP000028922"/>
    </source>
</evidence>
<dbReference type="InterPro" id="IPR050962">
    <property type="entry name" value="Phosphate-bind_PstS"/>
</dbReference>
<dbReference type="Pfam" id="PF12849">
    <property type="entry name" value="PBP_like_2"/>
    <property type="match status" value="1"/>
</dbReference>
<dbReference type="GO" id="GO:0043190">
    <property type="term" value="C:ATP-binding cassette (ABC) transporter complex"/>
    <property type="evidence" value="ECO:0007669"/>
    <property type="project" value="InterPro"/>
</dbReference>
<keyword evidence="2 4" id="KW-0813">Transport</keyword>
<dbReference type="SUPFAM" id="SSF53850">
    <property type="entry name" value="Periplasmic binding protein-like II"/>
    <property type="match status" value="1"/>
</dbReference>
<dbReference type="InterPro" id="IPR024370">
    <property type="entry name" value="PBP_domain"/>
</dbReference>
<dbReference type="InterPro" id="IPR005673">
    <property type="entry name" value="ABC_phos-bd_PstS"/>
</dbReference>
<proteinExistence type="inferred from homology"/>
<comment type="similarity">
    <text evidence="1 4">Belongs to the PstS family.</text>
</comment>
<dbReference type="eggNOG" id="COG0226">
    <property type="taxonomic scope" value="Bacteria"/>
</dbReference>
<gene>
    <name evidence="6" type="ORF">ucyna2_00091</name>
</gene>
<sequence>MFKTGKSIKQAITSLSIITVVATLEACGGNPSNVKTIESNPQIDIASKFPIEENVSLIGTGGSFPAPLYQNWFAQIHQSIPNLQIDYQSMGSGTGVRQFTMGIVDFGASDVAMEDAEISRVDKGVHMLPITAGSIVIAYNVPGITELKLSREAYVDIFSGKITYWDDPKISELNPNQQLPNLPITVVHRSDGSGTTGVFTKHLSTISQQWETDIGQGRSVEWPITTGKFIGGKRNAGVTALIQQNKGAIGYIEYGYAKNSQLPTALLENAAGNYIEANSETASKTLEAVALPDNLRAFITDPQGKDSYPIVTYTWILAYKSYDEPKKAIAMETMIEYALTEGQNQSKALGYITLPLSVREKVALVADTISPDYDINLTEFNQTKQ</sequence>
<dbReference type="GO" id="GO:0035435">
    <property type="term" value="P:phosphate ion transmembrane transport"/>
    <property type="evidence" value="ECO:0007669"/>
    <property type="project" value="InterPro"/>
</dbReference>
<name>A0A086CIL9_9CHRO</name>
<dbReference type="PANTHER" id="PTHR42996:SF1">
    <property type="entry name" value="PHOSPHATE-BINDING PROTEIN PSTS"/>
    <property type="match status" value="1"/>
</dbReference>
<evidence type="ECO:0000256" key="2">
    <source>
        <dbReference type="ARBA" id="ARBA00022448"/>
    </source>
</evidence>